<keyword evidence="2" id="KW-0732">Signal</keyword>
<evidence type="ECO:0000256" key="2">
    <source>
        <dbReference type="SAM" id="SignalP"/>
    </source>
</evidence>
<accession>A0ABS2PAL4</accession>
<dbReference type="EMBL" id="JAFBEC010000003">
    <property type="protein sequence ID" value="MBM7632430.1"/>
    <property type="molecule type" value="Genomic_DNA"/>
</dbReference>
<protein>
    <recommendedName>
        <fullName evidence="5">GerMN domain-containing protein</fullName>
    </recommendedName>
</protein>
<feature type="region of interest" description="Disordered" evidence="1">
    <location>
        <begin position="23"/>
        <end position="83"/>
    </location>
</feature>
<gene>
    <name evidence="3" type="ORF">JOD17_001523</name>
</gene>
<organism evidence="3 4">
    <name type="scientific">Geomicrobium sediminis</name>
    <dbReference type="NCBI Taxonomy" id="1347788"/>
    <lineage>
        <taxon>Bacteria</taxon>
        <taxon>Bacillati</taxon>
        <taxon>Bacillota</taxon>
        <taxon>Bacilli</taxon>
        <taxon>Bacillales</taxon>
        <taxon>Geomicrobium</taxon>
    </lineage>
</organism>
<evidence type="ECO:0000313" key="3">
    <source>
        <dbReference type="EMBL" id="MBM7632430.1"/>
    </source>
</evidence>
<comment type="caution">
    <text evidence="3">The sequence shown here is derived from an EMBL/GenBank/DDBJ whole genome shotgun (WGS) entry which is preliminary data.</text>
</comment>
<dbReference type="PROSITE" id="PS51257">
    <property type="entry name" value="PROKAR_LIPOPROTEIN"/>
    <property type="match status" value="1"/>
</dbReference>
<feature type="signal peptide" evidence="2">
    <location>
        <begin position="1"/>
        <end position="19"/>
    </location>
</feature>
<evidence type="ECO:0008006" key="5">
    <source>
        <dbReference type="Google" id="ProtNLM"/>
    </source>
</evidence>
<proteinExistence type="predicted"/>
<dbReference type="Proteomes" id="UP000741863">
    <property type="component" value="Unassembled WGS sequence"/>
</dbReference>
<evidence type="ECO:0000313" key="4">
    <source>
        <dbReference type="Proteomes" id="UP000741863"/>
    </source>
</evidence>
<feature type="compositionally biased region" description="Low complexity" evidence="1">
    <location>
        <begin position="25"/>
        <end position="36"/>
    </location>
</feature>
<evidence type="ECO:0000256" key="1">
    <source>
        <dbReference type="SAM" id="MobiDB-lite"/>
    </source>
</evidence>
<feature type="compositionally biased region" description="Acidic residues" evidence="1">
    <location>
        <begin position="37"/>
        <end position="66"/>
    </location>
</feature>
<keyword evidence="4" id="KW-1185">Reference proteome</keyword>
<name>A0ABS2PAL4_9BACL</name>
<dbReference type="RefSeq" id="WP_204696634.1">
    <property type="nucleotide sequence ID" value="NZ_JAFBEC010000003.1"/>
</dbReference>
<feature type="chain" id="PRO_5045520279" description="GerMN domain-containing protein" evidence="2">
    <location>
        <begin position="20"/>
        <end position="355"/>
    </location>
</feature>
<reference evidence="3 4" key="1">
    <citation type="submission" date="2021-01" db="EMBL/GenBank/DDBJ databases">
        <title>Genomic Encyclopedia of Type Strains, Phase IV (KMG-IV): sequencing the most valuable type-strain genomes for metagenomic binning, comparative biology and taxonomic classification.</title>
        <authorList>
            <person name="Goeker M."/>
        </authorList>
    </citation>
    <scope>NUCLEOTIDE SEQUENCE [LARGE SCALE GENOMIC DNA]</scope>
    <source>
        <strain evidence="3 4">DSM 25540</strain>
    </source>
</reference>
<sequence length="355" mass="40173">MNKKIMAFVPTLPFLLTMACDTQEGENTTNEPVETTEASDEDLEPDEDPQPVEEDTVNATPDEDNTETPGHEVDEANEEESVEHDEHYFTENIVLNHDQFFDEEYGLIPLMTITASASDLDHRLLASFTSSDRTQDNITEYMTNIEIDEDNVIHFTFSDDLSTAPISMASTESRGFMEMLHAVSDGFGAEQMNFYTGDEPGVLIDPLAEMEEVPVELEEGIGYYRPTISSEDSEYENVYIPSRVTDDPIVSEDFGEVLLELQTFEGGAYYESPISDVVELHDAWIEDDGKAQLHYSITDESEWDEEQQQAFEYAVFLTALDFNATNVRLVDEGNQEILDFPLLEDRDPHANQPEH</sequence>